<evidence type="ECO:0000313" key="2">
    <source>
        <dbReference type="Proteomes" id="UP001194580"/>
    </source>
</evidence>
<evidence type="ECO:0008006" key="3">
    <source>
        <dbReference type="Google" id="ProtNLM"/>
    </source>
</evidence>
<evidence type="ECO:0000313" key="1">
    <source>
        <dbReference type="EMBL" id="KAG0272454.1"/>
    </source>
</evidence>
<reference evidence="1" key="1">
    <citation type="journal article" date="2020" name="Fungal Divers.">
        <title>Resolving the Mortierellaceae phylogeny through synthesis of multi-gene phylogenetics and phylogenomics.</title>
        <authorList>
            <person name="Vandepol N."/>
            <person name="Liber J."/>
            <person name="Desiro A."/>
            <person name="Na H."/>
            <person name="Kennedy M."/>
            <person name="Barry K."/>
            <person name="Grigoriev I.V."/>
            <person name="Miller A.N."/>
            <person name="O'Donnell K."/>
            <person name="Stajich J.E."/>
            <person name="Bonito G."/>
        </authorList>
    </citation>
    <scope>NUCLEOTIDE SEQUENCE</scope>
    <source>
        <strain evidence="1">NRRL 28262</strain>
    </source>
</reference>
<comment type="caution">
    <text evidence="1">The sequence shown here is derived from an EMBL/GenBank/DDBJ whole genome shotgun (WGS) entry which is preliminary data.</text>
</comment>
<dbReference type="Proteomes" id="UP001194580">
    <property type="component" value="Unassembled WGS sequence"/>
</dbReference>
<name>A0AAD4H5D5_9FUNG</name>
<accession>A0AAD4H5D5</accession>
<gene>
    <name evidence="1" type="ORF">BGZ95_011807</name>
</gene>
<sequence length="603" mass="69481">MPGPNKGPSHHALDLPEIRDLIIRNIVSSKNDIAACALVSRDFYQTCLPYVWETINLRRFRGHRLEAFCEAFKIKGHLVRNVFLDIMIFHPVYTPFLRDCILPYCANLQRIDLLESKTTFTTVVNYSGHKGRAHFATDRRRRENEWILITEIIRKNPNLRSLRIKSTQKPLAAPVEFWRGLAEVVLELRTLEIVHALIGTNGFDGRDGDAITRYFLAVCDCVEEIHLENVAFASPQYTDDPWTNAAILSPLSRLRKLSYIERLPMGFPSLYRLLQGPRLEELVWNTYGTEFEPIPTQELVAALTERSLPLKKLDLKDETDEYSGQDLATILNSLSRPLLELRLANGESLEFMFEELQRPRLSWPGWSGDDISCDFQEKGVAVSHGSMIQVLDLQGCMMDSWVAQMFLEFCPRLQVFRAPHIDGLLLLEAQRVNFQQRQQDQGLQPQPIRLRHPTSTPITTWVCKELKEFHVKITVAPPDEILSFPDTLMITYQIHRAIFQELSQFTQLERLSVGWQRERDGALVASNLFEGMDFRLASGLDLLAGLTRLREVDLNGTEQHLTVQDIDWIAESFPQMKSPPEGKFAPTFEEHMVLRARFLKWRE</sequence>
<dbReference type="SUPFAM" id="SSF52047">
    <property type="entry name" value="RNI-like"/>
    <property type="match status" value="1"/>
</dbReference>
<dbReference type="Gene3D" id="3.80.10.10">
    <property type="entry name" value="Ribonuclease Inhibitor"/>
    <property type="match status" value="1"/>
</dbReference>
<proteinExistence type="predicted"/>
<protein>
    <recommendedName>
        <fullName evidence="3">F-box domain-containing protein</fullName>
    </recommendedName>
</protein>
<dbReference type="EMBL" id="JAAAIL010000924">
    <property type="protein sequence ID" value="KAG0272454.1"/>
    <property type="molecule type" value="Genomic_DNA"/>
</dbReference>
<keyword evidence="2" id="KW-1185">Reference proteome</keyword>
<organism evidence="1 2">
    <name type="scientific">Linnemannia exigua</name>
    <dbReference type="NCBI Taxonomy" id="604196"/>
    <lineage>
        <taxon>Eukaryota</taxon>
        <taxon>Fungi</taxon>
        <taxon>Fungi incertae sedis</taxon>
        <taxon>Mucoromycota</taxon>
        <taxon>Mortierellomycotina</taxon>
        <taxon>Mortierellomycetes</taxon>
        <taxon>Mortierellales</taxon>
        <taxon>Mortierellaceae</taxon>
        <taxon>Linnemannia</taxon>
    </lineage>
</organism>
<dbReference type="InterPro" id="IPR032675">
    <property type="entry name" value="LRR_dom_sf"/>
</dbReference>
<dbReference type="AlphaFoldDB" id="A0AAD4H5D5"/>